<keyword evidence="3" id="KW-1185">Reference proteome</keyword>
<feature type="compositionally biased region" description="Polar residues" evidence="1">
    <location>
        <begin position="24"/>
        <end position="41"/>
    </location>
</feature>
<feature type="compositionally biased region" description="Basic and acidic residues" evidence="1">
    <location>
        <begin position="42"/>
        <end position="53"/>
    </location>
</feature>
<proteinExistence type="predicted"/>
<sequence length="190" mass="21502">MRRIKRQSSSPGSTGSTKPEPGQWSKQGETPNENYQPLESQFQERNEGAHDSAKSQSNGSRSPKSKTPKHLKILIRTGRSKSRTNQRRGSYRNRKRNIRGSPGEEASSSERMRSRERQGKSTSSRSGRAKVRHIKPTCQEYLQQDQEAGTSRNNHHKVKKGSTRRDSQEQLRPRGSRSPGGNRSNFSQTS</sequence>
<feature type="compositionally biased region" description="Low complexity" evidence="1">
    <location>
        <begin position="8"/>
        <end position="22"/>
    </location>
</feature>
<organism evidence="2 3">
    <name type="scientific">Plasmodium inui San Antonio 1</name>
    <dbReference type="NCBI Taxonomy" id="1237626"/>
    <lineage>
        <taxon>Eukaryota</taxon>
        <taxon>Sar</taxon>
        <taxon>Alveolata</taxon>
        <taxon>Apicomplexa</taxon>
        <taxon>Aconoidasida</taxon>
        <taxon>Haemosporida</taxon>
        <taxon>Plasmodiidae</taxon>
        <taxon>Plasmodium</taxon>
        <taxon>Plasmodium (Plasmodium)</taxon>
    </lineage>
</organism>
<reference evidence="2 3" key="1">
    <citation type="submission" date="2013-02" db="EMBL/GenBank/DDBJ databases">
        <title>The Genome Sequence of Plasmodium inui San Antonio 1.</title>
        <authorList>
            <consortium name="The Broad Institute Genome Sequencing Platform"/>
            <consortium name="The Broad Institute Genome Sequencing Center for Infectious Disease"/>
            <person name="Neafsey D."/>
            <person name="Cheeseman I."/>
            <person name="Volkman S."/>
            <person name="Adams J."/>
            <person name="Walker B."/>
            <person name="Young S.K."/>
            <person name="Zeng Q."/>
            <person name="Gargeya S."/>
            <person name="Fitzgerald M."/>
            <person name="Haas B."/>
            <person name="Abouelleil A."/>
            <person name="Alvarado L."/>
            <person name="Arachchi H.M."/>
            <person name="Berlin A.M."/>
            <person name="Chapman S.B."/>
            <person name="Dewar J."/>
            <person name="Goldberg J."/>
            <person name="Griggs A."/>
            <person name="Gujja S."/>
            <person name="Hansen M."/>
            <person name="Howarth C."/>
            <person name="Imamovic A."/>
            <person name="Larimer J."/>
            <person name="McCowan C."/>
            <person name="Murphy C."/>
            <person name="Neiman D."/>
            <person name="Pearson M."/>
            <person name="Priest M."/>
            <person name="Roberts A."/>
            <person name="Saif S."/>
            <person name="Shea T."/>
            <person name="Sisk P."/>
            <person name="Sykes S."/>
            <person name="Wortman J."/>
            <person name="Nusbaum C."/>
            <person name="Birren B."/>
        </authorList>
    </citation>
    <scope>NUCLEOTIDE SEQUENCE [LARGE SCALE GENOMIC DNA]</scope>
    <source>
        <strain evidence="2 3">San Antonio 1</strain>
    </source>
</reference>
<dbReference type="Proteomes" id="UP000030640">
    <property type="component" value="Unassembled WGS sequence"/>
</dbReference>
<dbReference type="RefSeq" id="XP_008819451.1">
    <property type="nucleotide sequence ID" value="XM_008821229.1"/>
</dbReference>
<feature type="compositionally biased region" description="Polar residues" evidence="1">
    <location>
        <begin position="140"/>
        <end position="152"/>
    </location>
</feature>
<evidence type="ECO:0000256" key="1">
    <source>
        <dbReference type="SAM" id="MobiDB-lite"/>
    </source>
</evidence>
<accession>W6ZXC7</accession>
<evidence type="ECO:0000313" key="3">
    <source>
        <dbReference type="Proteomes" id="UP000030640"/>
    </source>
</evidence>
<feature type="region of interest" description="Disordered" evidence="1">
    <location>
        <begin position="1"/>
        <end position="190"/>
    </location>
</feature>
<feature type="compositionally biased region" description="Basic residues" evidence="1">
    <location>
        <begin position="63"/>
        <end position="98"/>
    </location>
</feature>
<feature type="compositionally biased region" description="Low complexity" evidence="1">
    <location>
        <begin position="176"/>
        <end position="190"/>
    </location>
</feature>
<dbReference type="VEuPathDB" id="PlasmoDB:C922_05658"/>
<feature type="compositionally biased region" description="Basic and acidic residues" evidence="1">
    <location>
        <begin position="108"/>
        <end position="119"/>
    </location>
</feature>
<dbReference type="AlphaFoldDB" id="W6ZXC7"/>
<feature type="compositionally biased region" description="Basic residues" evidence="1">
    <location>
        <begin position="153"/>
        <end position="162"/>
    </location>
</feature>
<gene>
    <name evidence="2" type="ORF">C922_05658</name>
</gene>
<name>W6ZXC7_9APIC</name>
<dbReference type="EMBL" id="KI965584">
    <property type="protein sequence ID" value="EUD63963.1"/>
    <property type="molecule type" value="Genomic_DNA"/>
</dbReference>
<evidence type="ECO:0000313" key="2">
    <source>
        <dbReference type="EMBL" id="EUD63963.1"/>
    </source>
</evidence>
<feature type="compositionally biased region" description="Basic and acidic residues" evidence="1">
    <location>
        <begin position="163"/>
        <end position="172"/>
    </location>
</feature>
<dbReference type="GeneID" id="20040932"/>
<protein>
    <submittedName>
        <fullName evidence="2">Uncharacterized protein</fullName>
    </submittedName>
</protein>